<reference evidence="6" key="1">
    <citation type="submission" date="2013-04" db="EMBL/GenBank/DDBJ databases">
        <title>The Genome Sequence of Fonticula alba ATCC 38817.</title>
        <authorList>
            <consortium name="The Broad Institute Genomics Platform"/>
            <person name="Russ C."/>
            <person name="Cuomo C."/>
            <person name="Burger G."/>
            <person name="Gray M.W."/>
            <person name="Holland P.W.H."/>
            <person name="King N."/>
            <person name="Lang F.B.F."/>
            <person name="Roger A.J."/>
            <person name="Ruiz-Trillo I."/>
            <person name="Brown M."/>
            <person name="Walker B."/>
            <person name="Young S."/>
            <person name="Zeng Q."/>
            <person name="Gargeya S."/>
            <person name="Fitzgerald M."/>
            <person name="Haas B."/>
            <person name="Abouelleil A."/>
            <person name="Allen A.W."/>
            <person name="Alvarado L."/>
            <person name="Arachchi H.M."/>
            <person name="Berlin A.M."/>
            <person name="Chapman S.B."/>
            <person name="Gainer-Dewar J."/>
            <person name="Goldberg J."/>
            <person name="Griggs A."/>
            <person name="Gujja S."/>
            <person name="Hansen M."/>
            <person name="Howarth C."/>
            <person name="Imamovic A."/>
            <person name="Ireland A."/>
            <person name="Larimer J."/>
            <person name="McCowan C."/>
            <person name="Murphy C."/>
            <person name="Pearson M."/>
            <person name="Poon T.W."/>
            <person name="Priest M."/>
            <person name="Roberts A."/>
            <person name="Saif S."/>
            <person name="Shea T."/>
            <person name="Sisk P."/>
            <person name="Sykes S."/>
            <person name="Wortman J."/>
            <person name="Nusbaum C."/>
            <person name="Birren B."/>
        </authorList>
    </citation>
    <scope>NUCLEOTIDE SEQUENCE [LARGE SCALE GENOMIC DNA]</scope>
    <source>
        <strain evidence="6">ATCC 38817</strain>
    </source>
</reference>
<dbReference type="SMART" id="SM00382">
    <property type="entry name" value="AAA"/>
    <property type="match status" value="2"/>
</dbReference>
<dbReference type="InterPro" id="IPR017871">
    <property type="entry name" value="ABC_transporter-like_CS"/>
</dbReference>
<sequence length="641" mass="72710">MKKRGGRKASRYDSDSDDDVPSFADAAAVEVAPPTSAKAKKAAGKKGGKKNRFDDSDDDDERKQEDLLGEDEYDDVSMPTDDNINVHNFSIHMGGKTLFKDSNLNLSHGRRYGLVGYNGTGKSTLLNHIVARDGQFRVPRHIDIHIVQQEAPANDVSALQTVINSDEMRTRLLAERDRLLAIDEPTMEETERLNKVYERLIFIEADSALPRASAILSGLQFDENMKQMATREFSGGWRMRIALACALFRKPRLLLLDEPTNHLDLHAVIWLESYLQNWRNTLVVVSHDRDFLTSVCSDILHIWQQKLFHYRGDYSNFERQFNLKLDQDRDAYEKQQKRIKALKRSGKLTMDLSKSKTTDSKARRAERTKVLSTRKDRGGSKKSHDDGDDNQEEQLLQPVDEYFVRLGFTPAPELANQVLLKVDGVSFGYPGRRTLFRGVSFGMDTSSRIAIVGANGTGKSTLLKLITRDLIPDEGEVQHNPKLRIAVYSQHSVDQLDLNKSAVQHLMDKFNVPYQDARKYLGTIGLPGNVHEHRMRTLSGGQKSRVCMVEIQLTQAHILLLDEPTNHLDLETVDALVRALNEFEGGVVVVTHNVSLIEQVCNEIWVCKDDCTVSPYKGDFQDYVDELLDEMEAKEYLVRQH</sequence>
<dbReference type="Pfam" id="PF00005">
    <property type="entry name" value="ABC_tran"/>
    <property type="match status" value="2"/>
</dbReference>
<dbReference type="OMA" id="ARLVLCM"/>
<dbReference type="InterPro" id="IPR050611">
    <property type="entry name" value="ABCF"/>
</dbReference>
<dbReference type="InterPro" id="IPR003439">
    <property type="entry name" value="ABC_transporter-like_ATP-bd"/>
</dbReference>
<dbReference type="OrthoDB" id="2110130at2759"/>
<protein>
    <recommendedName>
        <fullName evidence="5">ABC transporter domain-containing protein</fullName>
    </recommendedName>
</protein>
<dbReference type="GO" id="GO:0005524">
    <property type="term" value="F:ATP binding"/>
    <property type="evidence" value="ECO:0007669"/>
    <property type="project" value="UniProtKB-KW"/>
</dbReference>
<dbReference type="InterPro" id="IPR032781">
    <property type="entry name" value="ABC_tran_Xtn"/>
</dbReference>
<keyword evidence="3" id="KW-0067">ATP-binding</keyword>
<evidence type="ECO:0000256" key="1">
    <source>
        <dbReference type="ARBA" id="ARBA00022737"/>
    </source>
</evidence>
<organism evidence="6">
    <name type="scientific">Fonticula alba</name>
    <name type="common">Slime mold</name>
    <dbReference type="NCBI Taxonomy" id="691883"/>
    <lineage>
        <taxon>Eukaryota</taxon>
        <taxon>Rotosphaerida</taxon>
        <taxon>Fonticulaceae</taxon>
        <taxon>Fonticula</taxon>
    </lineage>
</organism>
<accession>A0A058Z1Z6</accession>
<name>A0A058Z1Z6_FONAL</name>
<proteinExistence type="predicted"/>
<dbReference type="STRING" id="691883.A0A058Z1Z6"/>
<dbReference type="CDD" id="cd03221">
    <property type="entry name" value="ABCF_EF-3"/>
    <property type="match status" value="2"/>
</dbReference>
<evidence type="ECO:0000256" key="3">
    <source>
        <dbReference type="ARBA" id="ARBA00022840"/>
    </source>
</evidence>
<dbReference type="PANTHER" id="PTHR19211">
    <property type="entry name" value="ATP-BINDING TRANSPORT PROTEIN-RELATED"/>
    <property type="match status" value="1"/>
</dbReference>
<dbReference type="GeneID" id="20530756"/>
<evidence type="ECO:0000256" key="2">
    <source>
        <dbReference type="ARBA" id="ARBA00022741"/>
    </source>
</evidence>
<dbReference type="GO" id="GO:0016887">
    <property type="term" value="F:ATP hydrolysis activity"/>
    <property type="evidence" value="ECO:0007669"/>
    <property type="project" value="InterPro"/>
</dbReference>
<keyword evidence="2" id="KW-0547">Nucleotide-binding</keyword>
<dbReference type="Gene3D" id="3.40.50.300">
    <property type="entry name" value="P-loop containing nucleotide triphosphate hydrolases"/>
    <property type="match status" value="2"/>
</dbReference>
<dbReference type="FunFam" id="3.40.50.300:FF:000011">
    <property type="entry name" value="Putative ABC transporter ATP-binding component"/>
    <property type="match status" value="1"/>
</dbReference>
<dbReference type="PANTHER" id="PTHR19211:SF14">
    <property type="entry name" value="ATP-BINDING CASSETTE SUB-FAMILY F MEMBER 1"/>
    <property type="match status" value="1"/>
</dbReference>
<keyword evidence="1" id="KW-0677">Repeat</keyword>
<keyword evidence="7" id="KW-1185">Reference proteome</keyword>
<dbReference type="eggNOG" id="KOG0066">
    <property type="taxonomic scope" value="Eukaryota"/>
</dbReference>
<feature type="region of interest" description="Disordered" evidence="4">
    <location>
        <begin position="352"/>
        <end position="394"/>
    </location>
</feature>
<dbReference type="SUPFAM" id="SSF52540">
    <property type="entry name" value="P-loop containing nucleoside triphosphate hydrolases"/>
    <property type="match status" value="2"/>
</dbReference>
<dbReference type="EMBL" id="KB932217">
    <property type="protein sequence ID" value="KCV67512.1"/>
    <property type="molecule type" value="Genomic_DNA"/>
</dbReference>
<feature type="compositionally biased region" description="Basic residues" evidence="4">
    <location>
        <begin position="38"/>
        <end position="50"/>
    </location>
</feature>
<feature type="compositionally biased region" description="Basic and acidic residues" evidence="4">
    <location>
        <begin position="353"/>
        <end position="385"/>
    </location>
</feature>
<dbReference type="AlphaFoldDB" id="A0A058Z1Z6"/>
<evidence type="ECO:0000313" key="6">
    <source>
        <dbReference type="EMBL" id="KCV67512.1"/>
    </source>
</evidence>
<dbReference type="FunFam" id="3.40.50.300:FF:001092">
    <property type="entry name" value="ATP-binding cassette sub-family F member 2"/>
    <property type="match status" value="1"/>
</dbReference>
<dbReference type="Proteomes" id="UP000030693">
    <property type="component" value="Unassembled WGS sequence"/>
</dbReference>
<dbReference type="PROSITE" id="PS00211">
    <property type="entry name" value="ABC_TRANSPORTER_1"/>
    <property type="match status" value="1"/>
</dbReference>
<dbReference type="FunFam" id="3.40.50.300:FF:001197">
    <property type="entry name" value="Putative ATP-binding cassette family ATPase"/>
    <property type="match status" value="1"/>
</dbReference>
<evidence type="ECO:0000313" key="7">
    <source>
        <dbReference type="Proteomes" id="UP000030693"/>
    </source>
</evidence>
<feature type="domain" description="ABC transporter" evidence="5">
    <location>
        <begin position="84"/>
        <end position="329"/>
    </location>
</feature>
<dbReference type="Pfam" id="PF12848">
    <property type="entry name" value="ABC_tran_Xtn"/>
    <property type="match status" value="1"/>
</dbReference>
<dbReference type="PROSITE" id="PS50893">
    <property type="entry name" value="ABC_TRANSPORTER_2"/>
    <property type="match status" value="2"/>
</dbReference>
<feature type="region of interest" description="Disordered" evidence="4">
    <location>
        <begin position="1"/>
        <end position="80"/>
    </location>
</feature>
<evidence type="ECO:0000256" key="4">
    <source>
        <dbReference type="SAM" id="MobiDB-lite"/>
    </source>
</evidence>
<dbReference type="InterPro" id="IPR027417">
    <property type="entry name" value="P-loop_NTPase"/>
</dbReference>
<feature type="domain" description="ABC transporter" evidence="5">
    <location>
        <begin position="420"/>
        <end position="636"/>
    </location>
</feature>
<dbReference type="RefSeq" id="XP_009498073.1">
    <property type="nucleotide sequence ID" value="XM_009499798.1"/>
</dbReference>
<dbReference type="InterPro" id="IPR003593">
    <property type="entry name" value="AAA+_ATPase"/>
</dbReference>
<gene>
    <name evidence="6" type="ORF">H696_06031</name>
</gene>
<evidence type="ECO:0000259" key="5">
    <source>
        <dbReference type="PROSITE" id="PS50893"/>
    </source>
</evidence>